<keyword evidence="1" id="KW-1133">Transmembrane helix</keyword>
<reference evidence="2 3" key="1">
    <citation type="submission" date="2020-09" db="EMBL/GenBank/DDBJ databases">
        <title>De no assembly of potato wild relative species, Solanum commersonii.</title>
        <authorList>
            <person name="Cho K."/>
        </authorList>
    </citation>
    <scope>NUCLEOTIDE SEQUENCE [LARGE SCALE GENOMIC DNA]</scope>
    <source>
        <strain evidence="2">LZ3.2</strain>
        <tissue evidence="2">Leaf</tissue>
    </source>
</reference>
<keyword evidence="3" id="KW-1185">Reference proteome</keyword>
<evidence type="ECO:0000313" key="2">
    <source>
        <dbReference type="EMBL" id="KAG5599560.1"/>
    </source>
</evidence>
<keyword evidence="1" id="KW-0812">Transmembrane</keyword>
<protein>
    <submittedName>
        <fullName evidence="2">Uncharacterized protein</fullName>
    </submittedName>
</protein>
<feature type="transmembrane region" description="Helical" evidence="1">
    <location>
        <begin position="20"/>
        <end position="38"/>
    </location>
</feature>
<dbReference type="EMBL" id="JACXVP010000006">
    <property type="protein sequence ID" value="KAG5599560.1"/>
    <property type="molecule type" value="Genomic_DNA"/>
</dbReference>
<dbReference type="AlphaFoldDB" id="A0A9J5YIT9"/>
<evidence type="ECO:0000313" key="3">
    <source>
        <dbReference type="Proteomes" id="UP000824120"/>
    </source>
</evidence>
<accession>A0A9J5YIT9</accession>
<keyword evidence="1" id="KW-0472">Membrane</keyword>
<evidence type="ECO:0000256" key="1">
    <source>
        <dbReference type="SAM" id="Phobius"/>
    </source>
</evidence>
<organism evidence="2 3">
    <name type="scientific">Solanum commersonii</name>
    <name type="common">Commerson's wild potato</name>
    <name type="synonym">Commerson's nightshade</name>
    <dbReference type="NCBI Taxonomy" id="4109"/>
    <lineage>
        <taxon>Eukaryota</taxon>
        <taxon>Viridiplantae</taxon>
        <taxon>Streptophyta</taxon>
        <taxon>Embryophyta</taxon>
        <taxon>Tracheophyta</taxon>
        <taxon>Spermatophyta</taxon>
        <taxon>Magnoliopsida</taxon>
        <taxon>eudicotyledons</taxon>
        <taxon>Gunneridae</taxon>
        <taxon>Pentapetalae</taxon>
        <taxon>asterids</taxon>
        <taxon>lamiids</taxon>
        <taxon>Solanales</taxon>
        <taxon>Solanaceae</taxon>
        <taxon>Solanoideae</taxon>
        <taxon>Solaneae</taxon>
        <taxon>Solanum</taxon>
    </lineage>
</organism>
<comment type="caution">
    <text evidence="2">The sequence shown here is derived from an EMBL/GenBank/DDBJ whole genome shotgun (WGS) entry which is preliminary data.</text>
</comment>
<sequence>MLTPLYHPSAPLPVQFLQLFVYLSATLMKSVMTFYCGWNTRQGWRYLPCFQLESLLMEGRSLLVTL</sequence>
<gene>
    <name evidence="2" type="ORF">H5410_030930</name>
</gene>
<dbReference type="Proteomes" id="UP000824120">
    <property type="component" value="Chromosome 6"/>
</dbReference>
<proteinExistence type="predicted"/>
<name>A0A9J5YIT9_SOLCO</name>